<feature type="transmembrane region" description="Helical" evidence="2">
    <location>
        <begin position="73"/>
        <end position="93"/>
    </location>
</feature>
<reference evidence="3 4" key="2">
    <citation type="journal article" date="2012" name="Stand. Genomic Sci.">
        <title>Complete genome sequence of the moderately thermophilic mineral-sulfide-oxidizing firmicute Sulfobacillus acidophilus type strain (NAL(T)).</title>
        <authorList>
            <person name="Anderson I."/>
            <person name="Chertkov O."/>
            <person name="Chen A."/>
            <person name="Saunders E."/>
            <person name="Lapidus A."/>
            <person name="Nolan M."/>
            <person name="Lucas S."/>
            <person name="Hammon N."/>
            <person name="Deshpande S."/>
            <person name="Cheng J.F."/>
            <person name="Han C."/>
            <person name="Tapia R."/>
            <person name="Goodwin L.A."/>
            <person name="Pitluck S."/>
            <person name="Liolios K."/>
            <person name="Pagani I."/>
            <person name="Ivanova N."/>
            <person name="Mikhailova N."/>
            <person name="Pati A."/>
            <person name="Palaniappan K."/>
            <person name="Land M."/>
            <person name="Pan C."/>
            <person name="Rohde M."/>
            <person name="Pukall R."/>
            <person name="Goker M."/>
            <person name="Detter J.C."/>
            <person name="Woyke T."/>
            <person name="Bristow J."/>
            <person name="Eisen J.A."/>
            <person name="Markowitz V."/>
            <person name="Hugenholtz P."/>
            <person name="Kyrpides N.C."/>
            <person name="Klenk H.P."/>
            <person name="Mavromatis K."/>
        </authorList>
    </citation>
    <scope>NUCLEOTIDE SEQUENCE [LARGE SCALE GENOMIC DNA]</scope>
    <source>
        <strain evidence="4">ATCC 700253 / DSM 10332 / NAL</strain>
    </source>
</reference>
<dbReference type="GO" id="GO:0005886">
    <property type="term" value="C:plasma membrane"/>
    <property type="evidence" value="ECO:0007669"/>
    <property type="project" value="TreeGrafter"/>
</dbReference>
<feature type="transmembrane region" description="Helical" evidence="2">
    <location>
        <begin position="27"/>
        <end position="52"/>
    </location>
</feature>
<keyword evidence="2" id="KW-0812">Transmembrane</keyword>
<dbReference type="KEGG" id="sap:Sulac_1186"/>
<dbReference type="Proteomes" id="UP000005439">
    <property type="component" value="Chromosome"/>
</dbReference>
<keyword evidence="2" id="KW-0472">Membrane</keyword>
<evidence type="ECO:0000313" key="4">
    <source>
        <dbReference type="Proteomes" id="UP000005439"/>
    </source>
</evidence>
<dbReference type="AlphaFoldDB" id="G8TUN9"/>
<proteinExistence type="predicted"/>
<accession>G8TUN9</accession>
<feature type="region of interest" description="Disordered" evidence="1">
    <location>
        <begin position="102"/>
        <end position="125"/>
    </location>
</feature>
<evidence type="ECO:0000256" key="1">
    <source>
        <dbReference type="SAM" id="MobiDB-lite"/>
    </source>
</evidence>
<dbReference type="PATRIC" id="fig|679936.5.peg.1246"/>
<dbReference type="EMBL" id="CP003179">
    <property type="protein sequence ID" value="AEW04686.1"/>
    <property type="molecule type" value="Genomic_DNA"/>
</dbReference>
<evidence type="ECO:0000256" key="2">
    <source>
        <dbReference type="SAM" id="Phobius"/>
    </source>
</evidence>
<dbReference type="PANTHER" id="PTHR34980:SF2">
    <property type="entry name" value="INNER MEMBRANE PROTEIN YHAH-RELATED"/>
    <property type="match status" value="1"/>
</dbReference>
<keyword evidence="4" id="KW-1185">Reference proteome</keyword>
<dbReference type="PANTHER" id="PTHR34980">
    <property type="entry name" value="INNER MEMBRANE PROTEIN-RELATED-RELATED"/>
    <property type="match status" value="1"/>
</dbReference>
<dbReference type="HOGENOM" id="CLU_093674_4_1_9"/>
<sequence length="125" mass="14336">MWASYIQAWKHYAVFEGRVDRKTFWEFFLITSLVKMVAWVWSIKLFMLYALVSLFPQMGMEIRRLHDTNRSGWWLLIDLVPLAGIIALIVWWAQPGMTGANRYGPPPTPGGLLSSDVAPSLPPEI</sequence>
<evidence type="ECO:0008006" key="5">
    <source>
        <dbReference type="Google" id="ProtNLM"/>
    </source>
</evidence>
<organism evidence="3 4">
    <name type="scientific">Sulfobacillus acidophilus (strain ATCC 700253 / DSM 10332 / NAL)</name>
    <dbReference type="NCBI Taxonomy" id="679936"/>
    <lineage>
        <taxon>Bacteria</taxon>
        <taxon>Bacillati</taxon>
        <taxon>Bacillota</taxon>
        <taxon>Clostridia</taxon>
        <taxon>Eubacteriales</taxon>
        <taxon>Clostridiales Family XVII. Incertae Sedis</taxon>
        <taxon>Sulfobacillus</taxon>
    </lineage>
</organism>
<keyword evidence="2" id="KW-1133">Transmembrane helix</keyword>
<gene>
    <name evidence="3" type="ordered locus">Sulac_1186</name>
</gene>
<dbReference type="InterPro" id="IPR008523">
    <property type="entry name" value="DUF805"/>
</dbReference>
<evidence type="ECO:0000313" key="3">
    <source>
        <dbReference type="EMBL" id="AEW04686.1"/>
    </source>
</evidence>
<protein>
    <recommendedName>
        <fullName evidence="5">DUF805 domain-containing protein</fullName>
    </recommendedName>
</protein>
<name>G8TUN9_SULAD</name>
<dbReference type="STRING" id="679936.Sulac_1186"/>
<reference evidence="4" key="1">
    <citation type="submission" date="2011-12" db="EMBL/GenBank/DDBJ databases">
        <title>The complete genome of chromosome of Sulfobacillus acidophilus DSM 10332.</title>
        <authorList>
            <person name="Lucas S."/>
            <person name="Han J."/>
            <person name="Lapidus A."/>
            <person name="Bruce D."/>
            <person name="Goodwin L."/>
            <person name="Pitluck S."/>
            <person name="Peters L."/>
            <person name="Kyrpides N."/>
            <person name="Mavromatis K."/>
            <person name="Ivanova N."/>
            <person name="Mikhailova N."/>
            <person name="Chertkov O."/>
            <person name="Saunders E."/>
            <person name="Detter J.C."/>
            <person name="Tapia R."/>
            <person name="Han C."/>
            <person name="Land M."/>
            <person name="Hauser L."/>
            <person name="Markowitz V."/>
            <person name="Cheng J.-F."/>
            <person name="Hugenholtz P."/>
            <person name="Woyke T."/>
            <person name="Wu D."/>
            <person name="Pukall R."/>
            <person name="Gehrich-Schroeter G."/>
            <person name="Schneider S."/>
            <person name="Klenk H.-P."/>
            <person name="Eisen J.A."/>
        </authorList>
    </citation>
    <scope>NUCLEOTIDE SEQUENCE [LARGE SCALE GENOMIC DNA]</scope>
    <source>
        <strain evidence="4">ATCC 700253 / DSM 10332 / NAL</strain>
    </source>
</reference>
<dbReference type="Pfam" id="PF05656">
    <property type="entry name" value="DUF805"/>
    <property type="match status" value="1"/>
</dbReference>